<dbReference type="Proteomes" id="UP001152795">
    <property type="component" value="Unassembled WGS sequence"/>
</dbReference>
<dbReference type="GO" id="GO:0003677">
    <property type="term" value="F:DNA binding"/>
    <property type="evidence" value="ECO:0007669"/>
    <property type="project" value="InterPro"/>
</dbReference>
<sequence>MANQIHGTGSPSPAGEWTFCLLSQVIDRYKRQPIITAILRSIFSQLKMSNYDDMFWAACCLAYFGFLRSSKFTVPNGDNFSQALHLSVSDITADQRVASSRTQVNIKVSKTDPFRQGCVITLGRGTSPLYPVEALFNYLDVRGGASGPLFVPLKRCSIK</sequence>
<dbReference type="InterPro" id="IPR011010">
    <property type="entry name" value="DNA_brk_join_enz"/>
</dbReference>
<comment type="caution">
    <text evidence="1">The sequence shown here is derived from an EMBL/GenBank/DDBJ whole genome shotgun (WGS) entry which is preliminary data.</text>
</comment>
<gene>
    <name evidence="1" type="ORF">PACLA_8A032877</name>
</gene>
<dbReference type="InterPro" id="IPR052925">
    <property type="entry name" value="Phage_Integrase-like_Recomb"/>
</dbReference>
<dbReference type="GO" id="GO:0006310">
    <property type="term" value="P:DNA recombination"/>
    <property type="evidence" value="ECO:0007669"/>
    <property type="project" value="InterPro"/>
</dbReference>
<dbReference type="OrthoDB" id="3017464at2759"/>
<name>A0A7D9IUQ4_PARCT</name>
<keyword evidence="2" id="KW-1185">Reference proteome</keyword>
<dbReference type="InterPro" id="IPR013762">
    <property type="entry name" value="Integrase-like_cat_sf"/>
</dbReference>
<protein>
    <submittedName>
        <fullName evidence="1">Retrovirus-related Pol poly from transposon 412</fullName>
    </submittedName>
</protein>
<accession>A0A7D9IUQ4</accession>
<dbReference type="AlphaFoldDB" id="A0A7D9IUQ4"/>
<evidence type="ECO:0000313" key="2">
    <source>
        <dbReference type="Proteomes" id="UP001152795"/>
    </source>
</evidence>
<evidence type="ECO:0000313" key="1">
    <source>
        <dbReference type="EMBL" id="CAB4014139.1"/>
    </source>
</evidence>
<reference evidence="1" key="1">
    <citation type="submission" date="2020-04" db="EMBL/GenBank/DDBJ databases">
        <authorList>
            <person name="Alioto T."/>
            <person name="Alioto T."/>
            <person name="Gomez Garrido J."/>
        </authorList>
    </citation>
    <scope>NUCLEOTIDE SEQUENCE</scope>
    <source>
        <strain evidence="1">A484AB</strain>
    </source>
</reference>
<dbReference type="Gene3D" id="1.10.443.10">
    <property type="entry name" value="Intergrase catalytic core"/>
    <property type="match status" value="1"/>
</dbReference>
<dbReference type="GO" id="GO:0015074">
    <property type="term" value="P:DNA integration"/>
    <property type="evidence" value="ECO:0007669"/>
    <property type="project" value="InterPro"/>
</dbReference>
<dbReference type="SUPFAM" id="SSF56349">
    <property type="entry name" value="DNA breaking-rejoining enzymes"/>
    <property type="match status" value="1"/>
</dbReference>
<dbReference type="EMBL" id="CACRXK020008167">
    <property type="protein sequence ID" value="CAB4014139.1"/>
    <property type="molecule type" value="Genomic_DNA"/>
</dbReference>
<dbReference type="PANTHER" id="PTHR34605">
    <property type="entry name" value="PHAGE_INTEGRASE DOMAIN-CONTAINING PROTEIN"/>
    <property type="match status" value="1"/>
</dbReference>
<proteinExistence type="predicted"/>
<dbReference type="PANTHER" id="PTHR34605:SF3">
    <property type="entry name" value="P CELL-TYPE AGGLUTINATION PROTEIN MAP4-LIKE-RELATED"/>
    <property type="match status" value="1"/>
</dbReference>
<organism evidence="1 2">
    <name type="scientific">Paramuricea clavata</name>
    <name type="common">Red gorgonian</name>
    <name type="synonym">Violescent sea-whip</name>
    <dbReference type="NCBI Taxonomy" id="317549"/>
    <lineage>
        <taxon>Eukaryota</taxon>
        <taxon>Metazoa</taxon>
        <taxon>Cnidaria</taxon>
        <taxon>Anthozoa</taxon>
        <taxon>Octocorallia</taxon>
        <taxon>Malacalcyonacea</taxon>
        <taxon>Plexauridae</taxon>
        <taxon>Paramuricea</taxon>
    </lineage>
</organism>